<sequence>METDSSLTGRRRLFALRIVTPLLAVFALAAWALASPPGASPDDDFHLASIWCSAPEAAGHCKTTSNSAQRTLPRDVGVDSMCYVRDTAMSAGCLGPDYGNMPQDTVTTNRGNFDGGYPGVFYSTMSLFVGDDISASVVQMRLSNSVIFVGLVTALFALLPLRHRPALLWSSVITMVPLGMYLVPSTNPSSWAIASGTTALLATLGYLETTGRRRLLLGAFALVAVVIGAGARADAAVYACLAIVAAAVLAFRKERSFFVAFALPVALIMIAAVFYLTSGQGTSAATGGMARGEVAEHKGTLVFLNFLNLPDLWAGMFGGYPLGWFDSPLPAIPQVMPLIAFAAVAFAGLRLYFRGKGLVAVGLVTALWAVPTFILLQTGAFVGEYVQPRYIYPLVIMLAAVLLLRTTEKQWVLTRGQLWLVIVALSTANSVALHSSIRRYVTGNDVVSWNLNYSVEWWWNLAISPAATWVGGSLAFLLGLVGVSLLTSRRTSPHAKEQPLLTRPAVAA</sequence>
<dbReference type="EMBL" id="QEEX01000002">
    <property type="protein sequence ID" value="PWB96056.1"/>
    <property type="molecule type" value="Genomic_DNA"/>
</dbReference>
<feature type="transmembrane region" description="Helical" evidence="1">
    <location>
        <begin position="457"/>
        <end position="486"/>
    </location>
</feature>
<feature type="transmembrane region" description="Helical" evidence="1">
    <location>
        <begin position="14"/>
        <end position="34"/>
    </location>
</feature>
<feature type="transmembrane region" description="Helical" evidence="1">
    <location>
        <begin position="235"/>
        <end position="251"/>
    </location>
</feature>
<evidence type="ECO:0008006" key="4">
    <source>
        <dbReference type="Google" id="ProtNLM"/>
    </source>
</evidence>
<protein>
    <recommendedName>
        <fullName evidence="4">DUF2142 domain-containing protein</fullName>
    </recommendedName>
</protein>
<feature type="transmembrane region" description="Helical" evidence="1">
    <location>
        <begin position="214"/>
        <end position="229"/>
    </location>
</feature>
<dbReference type="AlphaFoldDB" id="A0A2U1SWS7"/>
<gene>
    <name evidence="2" type="ORF">DF220_11730</name>
</gene>
<keyword evidence="1" id="KW-1133">Transmembrane helix</keyword>
<feature type="transmembrane region" description="Helical" evidence="1">
    <location>
        <begin position="390"/>
        <end position="406"/>
    </location>
</feature>
<dbReference type="RefSeq" id="WP_108998326.1">
    <property type="nucleotide sequence ID" value="NZ_QEEX01000002.1"/>
</dbReference>
<feature type="transmembrane region" description="Helical" evidence="1">
    <location>
        <begin position="358"/>
        <end position="378"/>
    </location>
</feature>
<keyword evidence="1" id="KW-0472">Membrane</keyword>
<dbReference type="Proteomes" id="UP000244978">
    <property type="component" value="Unassembled WGS sequence"/>
</dbReference>
<organism evidence="2 3">
    <name type="scientific">Homoserinimonas hongtaonis</name>
    <dbReference type="NCBI Taxonomy" id="2079791"/>
    <lineage>
        <taxon>Bacteria</taxon>
        <taxon>Bacillati</taxon>
        <taxon>Actinomycetota</taxon>
        <taxon>Actinomycetes</taxon>
        <taxon>Micrococcales</taxon>
        <taxon>Microbacteriaceae</taxon>
        <taxon>Homoserinimonas</taxon>
    </lineage>
</organism>
<evidence type="ECO:0000313" key="3">
    <source>
        <dbReference type="Proteomes" id="UP000244978"/>
    </source>
</evidence>
<reference evidence="3" key="1">
    <citation type="submission" date="2018-04" db="EMBL/GenBank/DDBJ databases">
        <authorList>
            <person name="Liu S."/>
            <person name="Wang Z."/>
            <person name="Li J."/>
        </authorList>
    </citation>
    <scope>NUCLEOTIDE SEQUENCE [LARGE SCALE GENOMIC DNA]</scope>
    <source>
        <strain evidence="3">S1194</strain>
    </source>
</reference>
<accession>A0A2U1SWS7</accession>
<feature type="transmembrane region" description="Helical" evidence="1">
    <location>
        <begin position="331"/>
        <end position="351"/>
    </location>
</feature>
<feature type="transmembrane region" description="Helical" evidence="1">
    <location>
        <begin position="166"/>
        <end position="183"/>
    </location>
</feature>
<dbReference type="Pfam" id="PF09913">
    <property type="entry name" value="DUF2142"/>
    <property type="match status" value="1"/>
</dbReference>
<name>A0A2U1SWS7_9MICO</name>
<keyword evidence="3" id="KW-1185">Reference proteome</keyword>
<feature type="transmembrane region" description="Helical" evidence="1">
    <location>
        <begin position="258"/>
        <end position="277"/>
    </location>
</feature>
<feature type="transmembrane region" description="Helical" evidence="1">
    <location>
        <begin position="418"/>
        <end position="437"/>
    </location>
</feature>
<keyword evidence="1" id="KW-0812">Transmembrane</keyword>
<dbReference type="InterPro" id="IPR018674">
    <property type="entry name" value="DUF2142_membrane"/>
</dbReference>
<comment type="caution">
    <text evidence="2">The sequence shown here is derived from an EMBL/GenBank/DDBJ whole genome shotgun (WGS) entry which is preliminary data.</text>
</comment>
<evidence type="ECO:0000256" key="1">
    <source>
        <dbReference type="SAM" id="Phobius"/>
    </source>
</evidence>
<evidence type="ECO:0000313" key="2">
    <source>
        <dbReference type="EMBL" id="PWB96056.1"/>
    </source>
</evidence>
<proteinExistence type="predicted"/>
<feature type="transmembrane region" description="Helical" evidence="1">
    <location>
        <begin position="142"/>
        <end position="159"/>
    </location>
</feature>
<feature type="transmembrane region" description="Helical" evidence="1">
    <location>
        <begin position="189"/>
        <end position="207"/>
    </location>
</feature>